<proteinExistence type="predicted"/>
<evidence type="ECO:0000313" key="3">
    <source>
        <dbReference type="EMBL" id="KAL1875706.1"/>
    </source>
</evidence>
<keyword evidence="4" id="KW-1185">Reference proteome</keyword>
<dbReference type="EMBL" id="JAZHXJ010000089">
    <property type="protein sequence ID" value="KAL1875706.1"/>
    <property type="molecule type" value="Genomic_DNA"/>
</dbReference>
<feature type="signal peptide" evidence="2">
    <location>
        <begin position="1"/>
        <end position="21"/>
    </location>
</feature>
<accession>A0ABR3XIC2</accession>
<name>A0ABR3XIC2_9PEZI</name>
<protein>
    <submittedName>
        <fullName evidence="3">Uncharacterized protein</fullName>
    </submittedName>
</protein>
<organism evidence="3 4">
    <name type="scientific">Phialemonium thermophilum</name>
    <dbReference type="NCBI Taxonomy" id="223376"/>
    <lineage>
        <taxon>Eukaryota</taxon>
        <taxon>Fungi</taxon>
        <taxon>Dikarya</taxon>
        <taxon>Ascomycota</taxon>
        <taxon>Pezizomycotina</taxon>
        <taxon>Sordariomycetes</taxon>
        <taxon>Sordariomycetidae</taxon>
        <taxon>Cephalothecales</taxon>
        <taxon>Cephalothecaceae</taxon>
        <taxon>Phialemonium</taxon>
    </lineage>
</organism>
<keyword evidence="2" id="KW-0732">Signal</keyword>
<evidence type="ECO:0000313" key="4">
    <source>
        <dbReference type="Proteomes" id="UP001586593"/>
    </source>
</evidence>
<feature type="region of interest" description="Disordered" evidence="1">
    <location>
        <begin position="72"/>
        <end position="99"/>
    </location>
</feature>
<evidence type="ECO:0000256" key="2">
    <source>
        <dbReference type="SAM" id="SignalP"/>
    </source>
</evidence>
<evidence type="ECO:0000256" key="1">
    <source>
        <dbReference type="SAM" id="MobiDB-lite"/>
    </source>
</evidence>
<sequence length="111" mass="11523">MLSSFLMAVAIAVAIFAILEAYHSARGSVPLDQLADFANLFKSIPPANFTAPTATQDGRSTQCQCSSLAVELPSGTLPSPNDNSTSVGSSASSSPETPFRMTRLAELAGPF</sequence>
<feature type="chain" id="PRO_5046067442" evidence="2">
    <location>
        <begin position="22"/>
        <end position="111"/>
    </location>
</feature>
<dbReference type="Proteomes" id="UP001586593">
    <property type="component" value="Unassembled WGS sequence"/>
</dbReference>
<gene>
    <name evidence="3" type="ORF">VTK73DRAFT_9961</name>
</gene>
<comment type="caution">
    <text evidence="3">The sequence shown here is derived from an EMBL/GenBank/DDBJ whole genome shotgun (WGS) entry which is preliminary data.</text>
</comment>
<feature type="compositionally biased region" description="Low complexity" evidence="1">
    <location>
        <begin position="84"/>
        <end position="94"/>
    </location>
</feature>
<reference evidence="3 4" key="1">
    <citation type="journal article" date="2024" name="Commun. Biol.">
        <title>Comparative genomic analysis of thermophilic fungi reveals convergent evolutionary adaptations and gene losses.</title>
        <authorList>
            <person name="Steindorff A.S."/>
            <person name="Aguilar-Pontes M.V."/>
            <person name="Robinson A.J."/>
            <person name="Andreopoulos B."/>
            <person name="LaButti K."/>
            <person name="Kuo A."/>
            <person name="Mondo S."/>
            <person name="Riley R."/>
            <person name="Otillar R."/>
            <person name="Haridas S."/>
            <person name="Lipzen A."/>
            <person name="Grimwood J."/>
            <person name="Schmutz J."/>
            <person name="Clum A."/>
            <person name="Reid I.D."/>
            <person name="Moisan M.C."/>
            <person name="Butler G."/>
            <person name="Nguyen T.T.M."/>
            <person name="Dewar K."/>
            <person name="Conant G."/>
            <person name="Drula E."/>
            <person name="Henrissat B."/>
            <person name="Hansel C."/>
            <person name="Singer S."/>
            <person name="Hutchinson M.I."/>
            <person name="de Vries R.P."/>
            <person name="Natvig D.O."/>
            <person name="Powell A.J."/>
            <person name="Tsang A."/>
            <person name="Grigoriev I.V."/>
        </authorList>
    </citation>
    <scope>NUCLEOTIDE SEQUENCE [LARGE SCALE GENOMIC DNA]</scope>
    <source>
        <strain evidence="3 4">ATCC 24622</strain>
    </source>
</reference>